<dbReference type="AlphaFoldDB" id="A0AAN7VTC2"/>
<sequence length="247" mass="26555">MPAAASSISSVAQASRISVVVAQYATPSTTTATPPPGHTPSAVHATNTTMLNCLTLIGSDRTSCFSLLNETTTLGLLWDDIDGSWLEFWVYIGNYVVFLVVYILPTLVIGIYALGVGYLLASAIFYKRRSKRSVGGSNGHTADNFGGQMDGNVEQPVEQAVPGAHKTAGWKFDMVLFSPVLLYITWMVSAIYGVLGSEIKAQSYATKCMMSAMVLMPIGLIGVVIFIVRVEVEKKKESAKAIEMSNL</sequence>
<feature type="transmembrane region" description="Helical" evidence="1">
    <location>
        <begin position="95"/>
        <end position="121"/>
    </location>
</feature>
<feature type="transmembrane region" description="Helical" evidence="1">
    <location>
        <begin position="175"/>
        <end position="195"/>
    </location>
</feature>
<keyword evidence="1" id="KW-0472">Membrane</keyword>
<organism evidence="2 3">
    <name type="scientific">Elasticomyces elasticus</name>
    <dbReference type="NCBI Taxonomy" id="574655"/>
    <lineage>
        <taxon>Eukaryota</taxon>
        <taxon>Fungi</taxon>
        <taxon>Dikarya</taxon>
        <taxon>Ascomycota</taxon>
        <taxon>Pezizomycotina</taxon>
        <taxon>Dothideomycetes</taxon>
        <taxon>Dothideomycetidae</taxon>
        <taxon>Mycosphaerellales</taxon>
        <taxon>Teratosphaeriaceae</taxon>
        <taxon>Elasticomyces</taxon>
    </lineage>
</organism>
<keyword evidence="1" id="KW-0812">Transmembrane</keyword>
<evidence type="ECO:0000313" key="3">
    <source>
        <dbReference type="Proteomes" id="UP001310594"/>
    </source>
</evidence>
<proteinExistence type="predicted"/>
<gene>
    <name evidence="2" type="ORF">LTR97_005490</name>
</gene>
<reference evidence="2" key="1">
    <citation type="submission" date="2023-08" db="EMBL/GenBank/DDBJ databases">
        <title>Black Yeasts Isolated from many extreme environments.</title>
        <authorList>
            <person name="Coleine C."/>
            <person name="Stajich J.E."/>
            <person name="Selbmann L."/>
        </authorList>
    </citation>
    <scope>NUCLEOTIDE SEQUENCE</scope>
    <source>
        <strain evidence="2">CCFEE 5810</strain>
    </source>
</reference>
<name>A0AAN7VTC2_9PEZI</name>
<evidence type="ECO:0000256" key="1">
    <source>
        <dbReference type="SAM" id="Phobius"/>
    </source>
</evidence>
<comment type="caution">
    <text evidence="2">The sequence shown here is derived from an EMBL/GenBank/DDBJ whole genome shotgun (WGS) entry which is preliminary data.</text>
</comment>
<protein>
    <submittedName>
        <fullName evidence="2">Uncharacterized protein</fullName>
    </submittedName>
</protein>
<keyword evidence="1" id="KW-1133">Transmembrane helix</keyword>
<accession>A0AAN7VTC2</accession>
<feature type="transmembrane region" description="Helical" evidence="1">
    <location>
        <begin position="210"/>
        <end position="230"/>
    </location>
</feature>
<dbReference type="Proteomes" id="UP001310594">
    <property type="component" value="Unassembled WGS sequence"/>
</dbReference>
<dbReference type="EMBL" id="JAVRQU010000007">
    <property type="protein sequence ID" value="KAK5700971.1"/>
    <property type="molecule type" value="Genomic_DNA"/>
</dbReference>
<evidence type="ECO:0000313" key="2">
    <source>
        <dbReference type="EMBL" id="KAK5700971.1"/>
    </source>
</evidence>